<dbReference type="Pfam" id="PF04296">
    <property type="entry name" value="YlxR"/>
    <property type="match status" value="1"/>
</dbReference>
<gene>
    <name evidence="2" type="ORF">FYJ66_01485</name>
</gene>
<dbReference type="RefSeq" id="WP_154571750.1">
    <property type="nucleotide sequence ID" value="NZ_VUNB01000001.1"/>
</dbReference>
<dbReference type="PANTHER" id="PTHR34215">
    <property type="entry name" value="BLL0784 PROTEIN"/>
    <property type="match status" value="1"/>
</dbReference>
<protein>
    <submittedName>
        <fullName evidence="2">YlxR family protein</fullName>
    </submittedName>
</protein>
<accession>A0A6A8M4J2</accession>
<name>A0A6A8M4J2_9FIRM</name>
<dbReference type="AlphaFoldDB" id="A0A6A8M4J2"/>
<organism evidence="2">
    <name type="scientific">Baileyella intestinalis</name>
    <dbReference type="NCBI Taxonomy" id="2606709"/>
    <lineage>
        <taxon>Bacteria</taxon>
        <taxon>Bacillati</taxon>
        <taxon>Bacillota</taxon>
        <taxon>Clostridia</taxon>
        <taxon>Peptostreptococcales</taxon>
        <taxon>Anaerovoracaceae</taxon>
        <taxon>Baileyella</taxon>
    </lineage>
</organism>
<reference evidence="2" key="1">
    <citation type="submission" date="2019-09" db="EMBL/GenBank/DDBJ databases">
        <title>In-depth cultivation of the pig gut microbiome towards novel bacterial diversity and tailored functional studies.</title>
        <authorList>
            <person name="Wylensek D."/>
            <person name="Hitch T.C.A."/>
            <person name="Clavel T."/>
        </authorList>
    </citation>
    <scope>NUCLEOTIDE SEQUENCE</scope>
    <source>
        <strain evidence="2">RF-744-FAT-WT-3</strain>
    </source>
</reference>
<dbReference type="Gene3D" id="3.30.1230.10">
    <property type="entry name" value="YlxR-like"/>
    <property type="match status" value="1"/>
</dbReference>
<evidence type="ECO:0000259" key="1">
    <source>
        <dbReference type="Pfam" id="PF04296"/>
    </source>
</evidence>
<dbReference type="InterPro" id="IPR035931">
    <property type="entry name" value="YlxR-like_sf"/>
</dbReference>
<evidence type="ECO:0000313" key="2">
    <source>
        <dbReference type="EMBL" id="MST68282.1"/>
    </source>
</evidence>
<dbReference type="PANTHER" id="PTHR34215:SF1">
    <property type="entry name" value="YLXR DOMAIN-CONTAINING PROTEIN"/>
    <property type="match status" value="1"/>
</dbReference>
<comment type="caution">
    <text evidence="2">The sequence shown here is derived from an EMBL/GenBank/DDBJ whole genome shotgun (WGS) entry which is preliminary data.</text>
</comment>
<dbReference type="InterPro" id="IPR037465">
    <property type="entry name" value="YlxR"/>
</dbReference>
<dbReference type="InterPro" id="IPR007393">
    <property type="entry name" value="YlxR_dom"/>
</dbReference>
<sequence>MVQKKIPMRRCAGCMESHPQKDMIRIAWDGESLKVDQTGRARGRGVYFCRNAECIEKGRKSRGLNRSFKRNFQEEELENVFRELLMLIKEV</sequence>
<dbReference type="EMBL" id="VUNB01000001">
    <property type="protein sequence ID" value="MST68282.1"/>
    <property type="molecule type" value="Genomic_DNA"/>
</dbReference>
<dbReference type="NCBIfam" id="NF047356">
    <property type="entry name" value="RNA_bind_RnpM"/>
    <property type="match status" value="1"/>
</dbReference>
<dbReference type="SUPFAM" id="SSF64376">
    <property type="entry name" value="YlxR-like"/>
    <property type="match status" value="1"/>
</dbReference>
<proteinExistence type="predicted"/>
<feature type="domain" description="YlxR" evidence="1">
    <location>
        <begin position="9"/>
        <end position="79"/>
    </location>
</feature>